<comment type="caution">
    <text evidence="1">The sequence shown here is derived from an EMBL/GenBank/DDBJ whole genome shotgun (WGS) entry which is preliminary data.</text>
</comment>
<evidence type="ECO:0000313" key="1">
    <source>
        <dbReference type="EMBL" id="TWU51556.1"/>
    </source>
</evidence>
<dbReference type="EMBL" id="SJPX01000003">
    <property type="protein sequence ID" value="TWU51556.1"/>
    <property type="molecule type" value="Genomic_DNA"/>
</dbReference>
<proteinExistence type="predicted"/>
<keyword evidence="2" id="KW-1185">Reference proteome</keyword>
<reference evidence="1 2" key="1">
    <citation type="submission" date="2019-02" db="EMBL/GenBank/DDBJ databases">
        <title>Deep-cultivation of Planctomycetes and their phenomic and genomic characterization uncovers novel biology.</title>
        <authorList>
            <person name="Wiegand S."/>
            <person name="Jogler M."/>
            <person name="Boedeker C."/>
            <person name="Pinto D."/>
            <person name="Vollmers J."/>
            <person name="Rivas-Marin E."/>
            <person name="Kohn T."/>
            <person name="Peeters S.H."/>
            <person name="Heuer A."/>
            <person name="Rast P."/>
            <person name="Oberbeckmann S."/>
            <person name="Bunk B."/>
            <person name="Jeske O."/>
            <person name="Meyerdierks A."/>
            <person name="Storesund J.E."/>
            <person name="Kallscheuer N."/>
            <person name="Luecker S."/>
            <person name="Lage O.M."/>
            <person name="Pohl T."/>
            <person name="Merkel B.J."/>
            <person name="Hornburger P."/>
            <person name="Mueller R.-W."/>
            <person name="Bruemmer F."/>
            <person name="Labrenz M."/>
            <person name="Spormann A.M."/>
            <person name="Op Den Camp H."/>
            <person name="Overmann J."/>
            <person name="Amann R."/>
            <person name="Jetten M.S.M."/>
            <person name="Mascher T."/>
            <person name="Medema M.H."/>
            <person name="Devos D.P."/>
            <person name="Kaster A.-K."/>
            <person name="Ovreas L."/>
            <person name="Rohde M."/>
            <person name="Galperin M.Y."/>
            <person name="Jogler C."/>
        </authorList>
    </citation>
    <scope>NUCLEOTIDE SEQUENCE [LARGE SCALE GENOMIC DNA]</scope>
    <source>
        <strain evidence="1 2">Poly59</strain>
    </source>
</reference>
<gene>
    <name evidence="1" type="ORF">Poly59_31490</name>
</gene>
<name>A0A5C6EV95_9BACT</name>
<protein>
    <submittedName>
        <fullName evidence="1">Uncharacterized protein</fullName>
    </submittedName>
</protein>
<evidence type="ECO:0000313" key="2">
    <source>
        <dbReference type="Proteomes" id="UP000317977"/>
    </source>
</evidence>
<organism evidence="1 2">
    <name type="scientific">Rubripirellula reticaptiva</name>
    <dbReference type="NCBI Taxonomy" id="2528013"/>
    <lineage>
        <taxon>Bacteria</taxon>
        <taxon>Pseudomonadati</taxon>
        <taxon>Planctomycetota</taxon>
        <taxon>Planctomycetia</taxon>
        <taxon>Pirellulales</taxon>
        <taxon>Pirellulaceae</taxon>
        <taxon>Rubripirellula</taxon>
    </lineage>
</organism>
<dbReference type="AlphaFoldDB" id="A0A5C6EV95"/>
<sequence length="170" mass="20089">MLCGRRRPNKQVGGGGRGSRICRQCRRMPKFEQQRLLRLSEIHGFLEQSNISTKNIKRLSILETDAFTEVAELASLVKRIALAKPGRRRRWKWLWRNNRELLQEAVKARLIDPLPPSPHEADDGFEWSPENDFFEDYFELENVDDIWIEPRSYEYEPSSAVIRRLFCSKQ</sequence>
<accession>A0A5C6EV95</accession>
<dbReference type="Proteomes" id="UP000317977">
    <property type="component" value="Unassembled WGS sequence"/>
</dbReference>